<dbReference type="InterPro" id="IPR002925">
    <property type="entry name" value="Dienelactn_hydro"/>
</dbReference>
<dbReference type="OrthoDB" id="17560at2759"/>
<dbReference type="Gene3D" id="3.40.50.1820">
    <property type="entry name" value="alpha/beta hydrolase"/>
    <property type="match status" value="1"/>
</dbReference>
<evidence type="ECO:0000313" key="3">
    <source>
        <dbReference type="Proteomes" id="UP000184267"/>
    </source>
</evidence>
<dbReference type="PANTHER" id="PTHR17630">
    <property type="entry name" value="DIENELACTONE HYDROLASE"/>
    <property type="match status" value="1"/>
</dbReference>
<dbReference type="EMBL" id="MNAD01000539">
    <property type="protein sequence ID" value="OJT12005.1"/>
    <property type="molecule type" value="Genomic_DNA"/>
</dbReference>
<dbReference type="AlphaFoldDB" id="A0A1M2VWM2"/>
<dbReference type="GO" id="GO:0016787">
    <property type="term" value="F:hydrolase activity"/>
    <property type="evidence" value="ECO:0007669"/>
    <property type="project" value="InterPro"/>
</dbReference>
<comment type="caution">
    <text evidence="2">The sequence shown here is derived from an EMBL/GenBank/DDBJ whole genome shotgun (WGS) entry which is preliminary data.</text>
</comment>
<sequence>MSIQTGLLAPAAIYVAASSSQATGQIARISTTSYMSSARHPPLLQTSPSSPSLADAFARNGFKVYLPDLFAGDALPEAELNSGNFDLMGWLGKHPAADIPGIVRPVLSALKAEGITKIAAVGYCYGGRPAFDLAIGDEVDVVAVSHPSLLKSPDDLETYLGKSKAPILINSCENDFQFGTDAQAKADEILGDGKFAPGYEHRYWEGCTHGFAVRGDISDPKIKAGKEGAFKATVEFLIKHL</sequence>
<proteinExistence type="predicted"/>
<accession>A0A1M2VWM2</accession>
<evidence type="ECO:0000259" key="1">
    <source>
        <dbReference type="Pfam" id="PF01738"/>
    </source>
</evidence>
<keyword evidence="3" id="KW-1185">Reference proteome</keyword>
<dbReference type="Pfam" id="PF01738">
    <property type="entry name" value="DLH"/>
    <property type="match status" value="1"/>
</dbReference>
<organism evidence="2 3">
    <name type="scientific">Trametes pubescens</name>
    <name type="common">White-rot fungus</name>
    <dbReference type="NCBI Taxonomy" id="154538"/>
    <lineage>
        <taxon>Eukaryota</taxon>
        <taxon>Fungi</taxon>
        <taxon>Dikarya</taxon>
        <taxon>Basidiomycota</taxon>
        <taxon>Agaricomycotina</taxon>
        <taxon>Agaricomycetes</taxon>
        <taxon>Polyporales</taxon>
        <taxon>Polyporaceae</taxon>
        <taxon>Trametes</taxon>
    </lineage>
</organism>
<dbReference type="STRING" id="154538.A0A1M2VWM2"/>
<dbReference type="InterPro" id="IPR029058">
    <property type="entry name" value="AB_hydrolase_fold"/>
</dbReference>
<dbReference type="Proteomes" id="UP000184267">
    <property type="component" value="Unassembled WGS sequence"/>
</dbReference>
<name>A0A1M2VWM2_TRAPU</name>
<feature type="domain" description="Dienelactone hydrolase" evidence="1">
    <location>
        <begin position="54"/>
        <end position="239"/>
    </location>
</feature>
<dbReference type="PANTHER" id="PTHR17630:SF44">
    <property type="entry name" value="PROTEIN AIM2"/>
    <property type="match status" value="1"/>
</dbReference>
<protein>
    <submittedName>
        <fullName evidence="2">Protein AIM2</fullName>
    </submittedName>
</protein>
<dbReference type="SUPFAM" id="SSF53474">
    <property type="entry name" value="alpha/beta-Hydrolases"/>
    <property type="match status" value="1"/>
</dbReference>
<evidence type="ECO:0000313" key="2">
    <source>
        <dbReference type="EMBL" id="OJT12005.1"/>
    </source>
</evidence>
<dbReference type="OMA" id="YCYGGKY"/>
<gene>
    <name evidence="2" type="ORF">TRAPUB_11447</name>
</gene>
<reference evidence="2 3" key="1">
    <citation type="submission" date="2016-10" db="EMBL/GenBank/DDBJ databases">
        <title>Genome sequence of the basidiomycete white-rot fungus Trametes pubescens.</title>
        <authorList>
            <person name="Makela M.R."/>
            <person name="Granchi Z."/>
            <person name="Peng M."/>
            <person name="De Vries R.P."/>
            <person name="Grigoriev I."/>
            <person name="Riley R."/>
            <person name="Hilden K."/>
        </authorList>
    </citation>
    <scope>NUCLEOTIDE SEQUENCE [LARGE SCALE GENOMIC DNA]</scope>
    <source>
        <strain evidence="2 3">FBCC735</strain>
    </source>
</reference>